<dbReference type="PANTHER" id="PTHR38111:SF2">
    <property type="entry name" value="FINGER DOMAIN PROTEIN, PUTATIVE (AFU_ORTHOLOGUE AFUA_1G01560)-RELATED"/>
    <property type="match status" value="1"/>
</dbReference>
<sequence>MSRKRHSVDLIGDGKVTRTMSRKRHSVDLIGDDKVTRAMSRKRHSVDLGMVNVGGRSKGCSTCRSRRIKCGKFSTSEEPKLAIPDLNSPQDESQPVCRHCERYGFECTGTRDITFVQGKIVNSRRTEKRRNVATRYNPGNNNSADLQILPSVSMKGNEIEVYICYFREHRILRGGPVALALQQLQPKEVIPTGANTATRQIFPQAVVSFATVFFGAHHRQSQIISHGYTMFGVALKQLSQALSEPKCYTRDEVVLSVATLALLECWVPSGPKNYLKHVAGIERLLELRGPDPRSLELYKGLRHMILFASLRTRKLSILARAEWKTAFKINCSEKELQELDLYDVLADCTALVVEQDDMLATRGLDLMRDIRRHDEVKEKALTLLTHLHAWRKRWDSDGKNSYSGIFANEDDPPPFLTIFEFSSDSTATMLMFYNSALIYVLRILASLQLDSKDEYITAEWSAALDICRCIPYYLARESRLDLRVVHLAVVTVWTTFRVKKSCKGFMGGLIRLKVTTLMSNEGKTDSYQHRGTLHNKCHKEQADHRREDNPHVNTTISVRARAILVHIALYDAEKREVDPPWRRADKPGRQPSSAARIPARAKIDYHRRLDGAKRVIKLQGYIRATVEFTISTSAVHYPTLCHPVQLHLTTFCTPHECEGDFWYQARNLLRHKSFGYHVRDGFTGAFDDRRSRNHRRNSINGHSLEPTAKPSDTPTPPKVSILTRAWKALGITPLAIMFMVKGAVAPTITMAIYQKHSVAINYLNFGYVMIVVSITTVPILPRGQFVMNLMVTVFLTYLAAAMALLGQYPGLKARQVSLPTGAAPEPYGTYNSSASVVNAIFFMLCLFGATEAGSLRFVREVLYTFLIGQAILTAVSLLIIPISPREVFFAEATGMLSVFHSTANFPPNNVTLRVIKDPKFAGGRRAIRQLNLVLYMDFLLYSVAKSILELIRFAEARAEDSTIKGKRLMLPRSKTIFKWLKNLLFTSKSSPAENFDKYPEEFEIIRLRDSLKDAKDPEHLPPNT</sequence>
<feature type="region of interest" description="Disordered" evidence="2">
    <location>
        <begin position="687"/>
        <end position="717"/>
    </location>
</feature>
<dbReference type="OrthoDB" id="5126878at2759"/>
<accession>A0A8H4W545</accession>
<name>A0A8H4W545_9HELO</name>
<evidence type="ECO:0000256" key="1">
    <source>
        <dbReference type="ARBA" id="ARBA00023242"/>
    </source>
</evidence>
<evidence type="ECO:0000313" key="5">
    <source>
        <dbReference type="EMBL" id="KAF4633791.1"/>
    </source>
</evidence>
<dbReference type="PANTHER" id="PTHR38111">
    <property type="entry name" value="ZN(2)-C6 FUNGAL-TYPE DOMAIN-CONTAINING PROTEIN-RELATED"/>
    <property type="match status" value="1"/>
</dbReference>
<keyword evidence="6" id="KW-1185">Reference proteome</keyword>
<dbReference type="AlphaFoldDB" id="A0A8H4W545"/>
<dbReference type="InterPro" id="IPR001138">
    <property type="entry name" value="Zn2Cys6_DnaBD"/>
</dbReference>
<organism evidence="5 6">
    <name type="scientific">Cudoniella acicularis</name>
    <dbReference type="NCBI Taxonomy" id="354080"/>
    <lineage>
        <taxon>Eukaryota</taxon>
        <taxon>Fungi</taxon>
        <taxon>Dikarya</taxon>
        <taxon>Ascomycota</taxon>
        <taxon>Pezizomycotina</taxon>
        <taxon>Leotiomycetes</taxon>
        <taxon>Helotiales</taxon>
        <taxon>Tricladiaceae</taxon>
        <taxon>Cudoniella</taxon>
    </lineage>
</organism>
<dbReference type="PROSITE" id="PS50048">
    <property type="entry name" value="ZN2_CY6_FUNGAL_2"/>
    <property type="match status" value="1"/>
</dbReference>
<reference evidence="5 6" key="1">
    <citation type="submission" date="2020-03" db="EMBL/GenBank/DDBJ databases">
        <title>Draft Genome Sequence of Cudoniella acicularis.</title>
        <authorList>
            <person name="Buettner E."/>
            <person name="Kellner H."/>
        </authorList>
    </citation>
    <scope>NUCLEOTIDE SEQUENCE [LARGE SCALE GENOMIC DNA]</scope>
    <source>
        <strain evidence="5 6">DSM 108380</strain>
    </source>
</reference>
<evidence type="ECO:0000256" key="2">
    <source>
        <dbReference type="SAM" id="MobiDB-lite"/>
    </source>
</evidence>
<proteinExistence type="predicted"/>
<evidence type="ECO:0000259" key="4">
    <source>
        <dbReference type="PROSITE" id="PS50048"/>
    </source>
</evidence>
<feature type="transmembrane region" description="Helical" evidence="3">
    <location>
        <begin position="828"/>
        <end position="849"/>
    </location>
</feature>
<feature type="domain" description="Zn(2)-C6 fungal-type" evidence="4">
    <location>
        <begin position="59"/>
        <end position="108"/>
    </location>
</feature>
<dbReference type="EMBL" id="JAAMPI010000231">
    <property type="protein sequence ID" value="KAF4633791.1"/>
    <property type="molecule type" value="Genomic_DNA"/>
</dbReference>
<protein>
    <recommendedName>
        <fullName evidence="4">Zn(2)-C6 fungal-type domain-containing protein</fullName>
    </recommendedName>
</protein>
<dbReference type="CDD" id="cd00067">
    <property type="entry name" value="GAL4"/>
    <property type="match status" value="1"/>
</dbReference>
<keyword evidence="3" id="KW-0472">Membrane</keyword>
<feature type="transmembrane region" description="Helical" evidence="3">
    <location>
        <begin position="787"/>
        <end position="808"/>
    </location>
</feature>
<dbReference type="InterPro" id="IPR036864">
    <property type="entry name" value="Zn2-C6_fun-type_DNA-bd_sf"/>
</dbReference>
<keyword evidence="3" id="KW-1133">Transmembrane helix</keyword>
<dbReference type="InterPro" id="IPR053178">
    <property type="entry name" value="Osmoadaptation_assoc"/>
</dbReference>
<dbReference type="SUPFAM" id="SSF57701">
    <property type="entry name" value="Zn2/Cys6 DNA-binding domain"/>
    <property type="match status" value="1"/>
</dbReference>
<keyword evidence="3" id="KW-0812">Transmembrane</keyword>
<feature type="transmembrane region" description="Helical" evidence="3">
    <location>
        <begin position="861"/>
        <end position="882"/>
    </location>
</feature>
<dbReference type="Proteomes" id="UP000566819">
    <property type="component" value="Unassembled WGS sequence"/>
</dbReference>
<dbReference type="Gene3D" id="4.10.240.10">
    <property type="entry name" value="Zn(2)-C6 fungal-type DNA-binding domain"/>
    <property type="match status" value="1"/>
</dbReference>
<evidence type="ECO:0000256" key="3">
    <source>
        <dbReference type="SAM" id="Phobius"/>
    </source>
</evidence>
<comment type="caution">
    <text evidence="5">The sequence shown here is derived from an EMBL/GenBank/DDBJ whole genome shotgun (WGS) entry which is preliminary data.</text>
</comment>
<dbReference type="GO" id="GO:0008270">
    <property type="term" value="F:zinc ion binding"/>
    <property type="evidence" value="ECO:0007669"/>
    <property type="project" value="InterPro"/>
</dbReference>
<feature type="transmembrane region" description="Helical" evidence="3">
    <location>
        <begin position="759"/>
        <end position="780"/>
    </location>
</feature>
<dbReference type="GO" id="GO:0000981">
    <property type="term" value="F:DNA-binding transcription factor activity, RNA polymerase II-specific"/>
    <property type="evidence" value="ECO:0007669"/>
    <property type="project" value="InterPro"/>
</dbReference>
<gene>
    <name evidence="5" type="ORF">G7Y89_g4321</name>
</gene>
<keyword evidence="1" id="KW-0539">Nucleus</keyword>
<evidence type="ECO:0000313" key="6">
    <source>
        <dbReference type="Proteomes" id="UP000566819"/>
    </source>
</evidence>